<name>A0AAX4J4D9_9PEZI</name>
<evidence type="ECO:0000313" key="2">
    <source>
        <dbReference type="Proteomes" id="UP001322277"/>
    </source>
</evidence>
<accession>A0AAX4J4D9</accession>
<dbReference type="KEGG" id="cdet:87951726"/>
<dbReference type="GeneID" id="87951726"/>
<reference evidence="2" key="1">
    <citation type="journal article" date="2023" name="bioRxiv">
        <title>Complete genome of the Medicago anthracnose fungus, Colletotrichum destructivum, reveals a mini-chromosome-like region within a core chromosome.</title>
        <authorList>
            <person name="Lapalu N."/>
            <person name="Simon A."/>
            <person name="Lu A."/>
            <person name="Plaumann P.-L."/>
            <person name="Amselem J."/>
            <person name="Pigne S."/>
            <person name="Auger A."/>
            <person name="Koch C."/>
            <person name="Dallery J.-F."/>
            <person name="O'Connell R.J."/>
        </authorList>
    </citation>
    <scope>NUCLEOTIDE SEQUENCE [LARGE SCALE GENOMIC DNA]</scope>
    <source>
        <strain evidence="2">CBS 520.97</strain>
    </source>
</reference>
<dbReference type="EMBL" id="CP137315">
    <property type="protein sequence ID" value="WQF90212.1"/>
    <property type="molecule type" value="Genomic_DNA"/>
</dbReference>
<evidence type="ECO:0000313" key="1">
    <source>
        <dbReference type="EMBL" id="WQF90212.1"/>
    </source>
</evidence>
<gene>
    <name evidence="1" type="ORF">CDEST_15226</name>
</gene>
<organism evidence="1 2">
    <name type="scientific">Colletotrichum destructivum</name>
    <dbReference type="NCBI Taxonomy" id="34406"/>
    <lineage>
        <taxon>Eukaryota</taxon>
        <taxon>Fungi</taxon>
        <taxon>Dikarya</taxon>
        <taxon>Ascomycota</taxon>
        <taxon>Pezizomycotina</taxon>
        <taxon>Sordariomycetes</taxon>
        <taxon>Hypocreomycetidae</taxon>
        <taxon>Glomerellales</taxon>
        <taxon>Glomerellaceae</taxon>
        <taxon>Colletotrichum</taxon>
        <taxon>Colletotrichum destructivum species complex</taxon>
    </lineage>
</organism>
<dbReference type="Proteomes" id="UP001322277">
    <property type="component" value="Chromosome 11"/>
</dbReference>
<dbReference type="RefSeq" id="XP_062787433.1">
    <property type="nucleotide sequence ID" value="XM_062931382.1"/>
</dbReference>
<keyword evidence="2" id="KW-1185">Reference proteome</keyword>
<protein>
    <submittedName>
        <fullName evidence="1">Uncharacterized protein</fullName>
    </submittedName>
</protein>
<sequence>MLRGFHAALKKDFEFVFATGIHVAVPGPDVLPFFAGMKSFYSCFRKGATDTGGEIAVFNEAIKMAVQDWQLES</sequence>
<dbReference type="AlphaFoldDB" id="A0AAX4J4D9"/>
<proteinExistence type="predicted"/>